<dbReference type="InterPro" id="IPR006186">
    <property type="entry name" value="Ser/Thr-sp_prot-phosphatase"/>
</dbReference>
<dbReference type="KEGG" id="pcav:D3880_19300"/>
<dbReference type="OrthoDB" id="5296354at2"/>
<dbReference type="Proteomes" id="UP000265560">
    <property type="component" value="Chromosome"/>
</dbReference>
<dbReference type="GO" id="GO:0008803">
    <property type="term" value="F:bis(5'-nucleosyl)-tetraphosphatase (symmetrical) activity"/>
    <property type="evidence" value="ECO:0007669"/>
    <property type="project" value="TreeGrafter"/>
</dbReference>
<dbReference type="InterPro" id="IPR004843">
    <property type="entry name" value="Calcineurin-like_PHP"/>
</dbReference>
<evidence type="ECO:0000313" key="2">
    <source>
        <dbReference type="EMBL" id="AYC34380.1"/>
    </source>
</evidence>
<organism evidence="2 3">
    <name type="scientific">Pseudomonas cavernae</name>
    <dbReference type="NCBI Taxonomy" id="2320867"/>
    <lineage>
        <taxon>Bacteria</taxon>
        <taxon>Pseudomonadati</taxon>
        <taxon>Pseudomonadota</taxon>
        <taxon>Gammaproteobacteria</taxon>
        <taxon>Pseudomonadales</taxon>
        <taxon>Pseudomonadaceae</taxon>
        <taxon>Pseudomonas</taxon>
    </lineage>
</organism>
<dbReference type="SUPFAM" id="SSF56300">
    <property type="entry name" value="Metallo-dependent phosphatases"/>
    <property type="match status" value="1"/>
</dbReference>
<dbReference type="InterPro" id="IPR050126">
    <property type="entry name" value="Ap4A_hydrolase"/>
</dbReference>
<dbReference type="InterPro" id="IPR029052">
    <property type="entry name" value="Metallo-depent_PP-like"/>
</dbReference>
<keyword evidence="3" id="KW-1185">Reference proteome</keyword>
<dbReference type="GO" id="GO:0110154">
    <property type="term" value="P:RNA decapping"/>
    <property type="evidence" value="ECO:0007669"/>
    <property type="project" value="TreeGrafter"/>
</dbReference>
<feature type="domain" description="Serine/threonine specific protein phosphatases" evidence="1">
    <location>
        <begin position="72"/>
        <end position="77"/>
    </location>
</feature>
<dbReference type="PROSITE" id="PS00125">
    <property type="entry name" value="SER_THR_PHOSPHATASE"/>
    <property type="match status" value="1"/>
</dbReference>
<dbReference type="GO" id="GO:0005737">
    <property type="term" value="C:cytoplasm"/>
    <property type="evidence" value="ECO:0007669"/>
    <property type="project" value="TreeGrafter"/>
</dbReference>
<dbReference type="PANTHER" id="PTHR42850">
    <property type="entry name" value="METALLOPHOSPHOESTERASE"/>
    <property type="match status" value="1"/>
</dbReference>
<reference evidence="3" key="1">
    <citation type="submission" date="2018-09" db="EMBL/GenBank/DDBJ databases">
        <authorList>
            <person name="Zhu H."/>
        </authorList>
    </citation>
    <scope>NUCLEOTIDE SEQUENCE [LARGE SCALE GENOMIC DNA]</scope>
    <source>
        <strain evidence="3">K2W31S-8</strain>
    </source>
</reference>
<dbReference type="EMBL" id="CP032419">
    <property type="protein sequence ID" value="AYC34380.1"/>
    <property type="molecule type" value="Genomic_DNA"/>
</dbReference>
<dbReference type="AlphaFoldDB" id="A0A385Z797"/>
<proteinExistence type="predicted"/>
<accession>A0A385Z797</accession>
<dbReference type="GO" id="GO:0016791">
    <property type="term" value="F:phosphatase activity"/>
    <property type="evidence" value="ECO:0007669"/>
    <property type="project" value="TreeGrafter"/>
</dbReference>
<evidence type="ECO:0000313" key="3">
    <source>
        <dbReference type="Proteomes" id="UP000265560"/>
    </source>
</evidence>
<name>A0A385Z797_9PSED</name>
<dbReference type="Gene3D" id="3.60.21.10">
    <property type="match status" value="1"/>
</dbReference>
<dbReference type="Pfam" id="PF00149">
    <property type="entry name" value="Metallophos"/>
    <property type="match status" value="1"/>
</dbReference>
<protein>
    <submittedName>
        <fullName evidence="2">Serine/threonine protein phosphatase</fullName>
    </submittedName>
</protein>
<gene>
    <name evidence="2" type="ORF">D3880_19300</name>
</gene>
<dbReference type="PANTHER" id="PTHR42850:SF10">
    <property type="entry name" value="SERINE_THREONINE-PROTEIN PHOSPHATASE 1"/>
    <property type="match status" value="1"/>
</dbReference>
<evidence type="ECO:0000259" key="1">
    <source>
        <dbReference type="PROSITE" id="PS00125"/>
    </source>
</evidence>
<sequence>MSRCMRFARNSAGRDFVVGDIHGCFAMLERLLARAGFDPAHDRLFSLGDLVDRGTQSARALEFLAQPWFHAIRGNHEQMAIDAAAGALDRALYLINGGAWFLALGQVEQQRFAEAFRALPIAIEVQTPIGAIGLVHAECPLSDWQAFVDRLEGAGDPVQRLETQAIWGRTRISSLRADPVAHIALIFCGHTVVGRPLELGNHLFIDTGAVFGGALSLVDLGDFHCFQLRWDDAA</sequence>